<evidence type="ECO:0008006" key="3">
    <source>
        <dbReference type="Google" id="ProtNLM"/>
    </source>
</evidence>
<sequence length="123" mass="14489">MTPITKNFDFGNLYLHENYVIAVMHQGITVLPEYNKYLVEIADTFYKDTPFVYITHRKHSYAVDPSVYFETSKIENLRAFAVVSQKEIDTRTVPVEKIFFKKPFQLFDDLEEAIAWALEKVKE</sequence>
<evidence type="ECO:0000313" key="1">
    <source>
        <dbReference type="EMBL" id="QIE58496.1"/>
    </source>
</evidence>
<protein>
    <recommendedName>
        <fullName evidence="3">STAS/SEC14 domain-containing protein</fullName>
    </recommendedName>
</protein>
<dbReference type="KEGG" id="mgel:G5B37_02655"/>
<dbReference type="Gene3D" id="3.40.50.10600">
    <property type="entry name" value="SpoIIaa-like domains"/>
    <property type="match status" value="1"/>
</dbReference>
<dbReference type="SUPFAM" id="SSF52091">
    <property type="entry name" value="SpoIIaa-like"/>
    <property type="match status" value="1"/>
</dbReference>
<keyword evidence="2" id="KW-1185">Reference proteome</keyword>
<dbReference type="InterPro" id="IPR038396">
    <property type="entry name" value="SpoIIAA-like_sf"/>
</dbReference>
<dbReference type="AlphaFoldDB" id="A0A6G6GIS6"/>
<dbReference type="EMBL" id="CP049057">
    <property type="protein sequence ID" value="QIE58496.1"/>
    <property type="molecule type" value="Genomic_DNA"/>
</dbReference>
<dbReference type="Proteomes" id="UP000505306">
    <property type="component" value="Chromosome"/>
</dbReference>
<gene>
    <name evidence="1" type="ORF">G5B37_02655</name>
</gene>
<name>A0A6G6GIS6_9FLAO</name>
<reference evidence="1 2" key="1">
    <citation type="submission" date="2020-02" db="EMBL/GenBank/DDBJ databases">
        <title>Complete genome sequence of Flavobacteriaceae bacterium.</title>
        <authorList>
            <person name="Kim S.-J."/>
            <person name="Kim Y.-S."/>
            <person name="Kim K.-H."/>
        </authorList>
    </citation>
    <scope>NUCLEOTIDE SEQUENCE [LARGE SCALE GENOMIC DNA]</scope>
    <source>
        <strain evidence="1 2">RR4-40</strain>
    </source>
</reference>
<dbReference type="RefSeq" id="WP_164678503.1">
    <property type="nucleotide sequence ID" value="NZ_CP049057.1"/>
</dbReference>
<proteinExistence type="predicted"/>
<accession>A0A6G6GIS6</accession>
<evidence type="ECO:0000313" key="2">
    <source>
        <dbReference type="Proteomes" id="UP000505306"/>
    </source>
</evidence>
<dbReference type="InterPro" id="IPR036513">
    <property type="entry name" value="STAS_dom_sf"/>
</dbReference>
<organism evidence="1 2">
    <name type="scientific">Rasiella rasia</name>
    <dbReference type="NCBI Taxonomy" id="2744027"/>
    <lineage>
        <taxon>Bacteria</taxon>
        <taxon>Pseudomonadati</taxon>
        <taxon>Bacteroidota</taxon>
        <taxon>Flavobacteriia</taxon>
        <taxon>Flavobacteriales</taxon>
        <taxon>Flavobacteriaceae</taxon>
        <taxon>Rasiella</taxon>
    </lineage>
</organism>